<proteinExistence type="predicted"/>
<name>A0A5P1D9K8_9PSED</name>
<evidence type="ECO:0000259" key="5">
    <source>
        <dbReference type="Pfam" id="PF12256"/>
    </source>
</evidence>
<comment type="subcellular location">
    <subcellularLocation>
        <location evidence="1">Secreted</location>
    </subcellularLocation>
</comment>
<accession>A0A5P1D9K8</accession>
<keyword evidence="2" id="KW-0964">Secreted</keyword>
<evidence type="ECO:0000256" key="1">
    <source>
        <dbReference type="ARBA" id="ARBA00004613"/>
    </source>
</evidence>
<dbReference type="Pfam" id="PF03534">
    <property type="entry name" value="SpvB"/>
    <property type="match status" value="1"/>
</dbReference>
<dbReference type="GO" id="GO:0005737">
    <property type="term" value="C:cytoplasm"/>
    <property type="evidence" value="ECO:0007669"/>
    <property type="project" value="InterPro"/>
</dbReference>
<dbReference type="SUPFAM" id="SSF69318">
    <property type="entry name" value="Integrin alpha N-terminal domain"/>
    <property type="match status" value="1"/>
</dbReference>
<evidence type="ECO:0000313" key="9">
    <source>
        <dbReference type="Proteomes" id="UP000620382"/>
    </source>
</evidence>
<sequence length="1509" mass="169228">MSTQANESPLKVPALPTAGNAIEGLAKGLGNVGVDGTATFEIALPISTGRGYAPTLSLVYRSTAGNSAFGFGWDVNPGAVTRRTQRGVPDYAAADTFQGPDAQPWMPERTADGILVQTQRDSFDQLPLGLTYTVTRYFPRVERRFERIEHWRSDGDAAGFWLIQAPDGDRHVYGKTHSARIADPDNPSHVAQWLLEESLNAHGEHIGYQYLAETEPQTEPHDSRAQRYLHNVCYGNVKAREKETPYLLKTDDLSSVAWHFYLVFDYGQRTTTSDALPSYDALKSWALRDDPFSSYIYGFELRTLRLCRQILMFHAFADEPDMGSTPVLVKRLWLEHQTARNGLSTLFAAHQQAVDAQGILTRLPPQEYLYQPSRLKLDIRRYQRFDDLPGLNDGQRYQLVDLYGEGLPGILYRGEQAWYYRAPQRADASTGDEVTYTPTQALPAIPVADGSRPVYQALLDIDGDGRPEWVLARPGMGGFFNLDPQGKEMGFVPFDALPVEFLHSDAIFADLMGSGLGDLALVGPRSVRLYANRQNGFGPGIERVHRVDGDNLPSFSRSPADWVGFSDILGSGQQHLVRIRYNEIKCWPNLGHGRFGKGRVLATLAFRETTFNAANVLLADLDGCGASDLLYLTTEGVSIFINQGGNSFATTPLVLPWPSGVEYDALSQVSVTDLQGDGYASLIISVMHPRPRHWRYAFFDNKPCLLSIANNNLGAQVNVSYRSSAQEWLDEKQQPQADGKPAVSRLPFAFPLVNRQVLRDEISNNTLTQRFNYRRAYYDADERAFQGFALLLQTDNETRTGEVPEAGVRTKRWFHTGQALDMPQDDYSRHDADAIKLGPTLLGQHDAPEQPQPTDHQDHLIASPTSQQVREAAYALRGLPLRVEVFALDSANQTPYSVQQYRYRVRRLAPGSKPWAPMLPLTLESVSYQYEQVPDDPVCEHQVNLRWDTYGSLVHSVTIHGARRTTAKDAPPGLLDDEHQQQWWRDTHDPAQQVFYLSETLAQWIHQSHNDQWRLGLPYRRRDNAWTLPKGQPPAGLNAMAINYETLVNRLSGPLGPQAPRELNGLSIQYYREPGGKGQTLAPGTATFQALADYQETAELAPAALKALEKIPDMPGQSAEDLPSRLRQIGYRPMAVFFHANDQERQAPPDLWSIRRQFPRYLNAKRFYRLQAWRLTQAESETTLTHDPYRCQVIQVKHADGCITHITHDYRLLQPTSITDANGTREQALYDAFGRVLATSVQGQEAGKPVGFGQLSAYRRPMGAGVDSAIESPAGVLGEAASACCYDPLSWMGSIAAADRQAQWVSQRYLLPDGHIRATARLRLKNKAKTLSTSEKALVDLIHKTRREPARSLILTADRYTHDQEQLIHMTLACHDGFGRTLQSKQKAEPGPACAVADNGDLSARNGALQTVEADPRWCVSEHTEYSPKGQIIRVYRAYYADRHRYIDGKALRQFLHSDRQFHDPLGRPTRTLTARDSVRQTTYWAWYTVSEDENDTWEPPAHELSSHA</sequence>
<protein>
    <submittedName>
        <fullName evidence="7">Toxin</fullName>
    </submittedName>
</protein>
<dbReference type="InterPro" id="IPR028994">
    <property type="entry name" value="Integrin_alpha_N"/>
</dbReference>
<dbReference type="Proteomes" id="UP000408764">
    <property type="component" value="Unassembled WGS sequence"/>
</dbReference>
<dbReference type="RefSeq" id="WP_153871028.1">
    <property type="nucleotide sequence ID" value="NZ_JAEKCT010000002.1"/>
</dbReference>
<evidence type="ECO:0000313" key="8">
    <source>
        <dbReference type="Proteomes" id="UP000408764"/>
    </source>
</evidence>
<organism evidence="7 8">
    <name type="scientific">Pseudomonas haemolytica</name>
    <dbReference type="NCBI Taxonomy" id="2600065"/>
    <lineage>
        <taxon>Bacteria</taxon>
        <taxon>Pseudomonadati</taxon>
        <taxon>Pseudomonadota</taxon>
        <taxon>Gammaproteobacteria</taxon>
        <taxon>Pseudomonadales</taxon>
        <taxon>Pseudomonadaceae</taxon>
        <taxon>Pseudomonas</taxon>
    </lineage>
</organism>
<keyword evidence="3" id="KW-0843">Virulence</keyword>
<keyword evidence="9" id="KW-1185">Reference proteome</keyword>
<evidence type="ECO:0000313" key="6">
    <source>
        <dbReference type="EMBL" id="MBK3458514.1"/>
    </source>
</evidence>
<dbReference type="InterPro" id="IPR003284">
    <property type="entry name" value="Sal_SpvB"/>
</dbReference>
<comment type="caution">
    <text evidence="7">The sequence shown here is derived from an EMBL/GenBank/DDBJ whole genome shotgun (WGS) entry which is preliminary data.</text>
</comment>
<feature type="domain" description="Insecticide toxin TcdB middle/N-terminal" evidence="5">
    <location>
        <begin position="656"/>
        <end position="817"/>
    </location>
</feature>
<dbReference type="Proteomes" id="UP000620382">
    <property type="component" value="Unassembled WGS sequence"/>
</dbReference>
<reference evidence="7 8" key="1">
    <citation type="submission" date="2019-08" db="EMBL/GenBank/DDBJ databases">
        <title>Pseudomonas haemolytica sp. nov. isolated from raw milk and skim milk concentrate.</title>
        <authorList>
            <person name="Hofmann K."/>
            <person name="Huptas C."/>
            <person name="Doll E."/>
            <person name="Scherer S."/>
            <person name="Wenning M."/>
        </authorList>
    </citation>
    <scope>NUCLEOTIDE SEQUENCE [LARGE SCALE GENOMIC DNA]</scope>
    <source>
        <strain evidence="7 8">DSM 108987</strain>
    </source>
</reference>
<dbReference type="Pfam" id="PF12255">
    <property type="entry name" value="TcdB_toxin_midC"/>
    <property type="match status" value="1"/>
</dbReference>
<dbReference type="Pfam" id="PF12256">
    <property type="entry name" value="TcdB_toxin_midN"/>
    <property type="match status" value="1"/>
</dbReference>
<gene>
    <name evidence="7" type="ORF">FRT59_09395</name>
    <name evidence="6" type="ORF">JJD71_05525</name>
</gene>
<dbReference type="EMBL" id="JAENSR010000001">
    <property type="protein sequence ID" value="MBK3458514.1"/>
    <property type="molecule type" value="Genomic_DNA"/>
</dbReference>
<evidence type="ECO:0000259" key="4">
    <source>
        <dbReference type="Pfam" id="PF12255"/>
    </source>
</evidence>
<evidence type="ECO:0000256" key="3">
    <source>
        <dbReference type="ARBA" id="ARBA00023026"/>
    </source>
</evidence>
<evidence type="ECO:0000256" key="2">
    <source>
        <dbReference type="ARBA" id="ARBA00022525"/>
    </source>
</evidence>
<dbReference type="EMBL" id="VOIW01000002">
    <property type="protein sequence ID" value="MRJ37173.1"/>
    <property type="molecule type" value="Genomic_DNA"/>
</dbReference>
<dbReference type="InterPro" id="IPR022044">
    <property type="entry name" value="TcdB_toxin_mid/C"/>
</dbReference>
<dbReference type="InterPro" id="IPR022045">
    <property type="entry name" value="TcdB_toxin_mid/N"/>
</dbReference>
<feature type="domain" description="Insecticide toxin TcdB middle/C-terminal" evidence="4">
    <location>
        <begin position="872"/>
        <end position="1017"/>
    </location>
</feature>
<dbReference type="GO" id="GO:0005576">
    <property type="term" value="C:extracellular region"/>
    <property type="evidence" value="ECO:0007669"/>
    <property type="project" value="UniProtKB-SubCell"/>
</dbReference>
<evidence type="ECO:0000313" key="7">
    <source>
        <dbReference type="EMBL" id="MRJ37173.1"/>
    </source>
</evidence>
<reference evidence="6 9" key="2">
    <citation type="submission" date="2021-01" db="EMBL/GenBank/DDBJ databases">
        <title>Antibiotic resistance and phylogeny of Pseudomonas spp. isolated over three decades from chicken meat in the Norwegian food chain.</title>
        <authorList>
            <person name="Moen B."/>
        </authorList>
    </citation>
    <scope>NUCLEOTIDE SEQUENCE [LARGE SCALE GENOMIC DNA]</scope>
    <source>
        <strain evidence="6 9">MF6766</strain>
    </source>
</reference>
<dbReference type="OrthoDB" id="6510336at2"/>
<dbReference type="PRINTS" id="PR01341">
    <property type="entry name" value="SALSPVBPROT"/>
</dbReference>